<keyword evidence="2" id="KW-1185">Reference proteome</keyword>
<dbReference type="Proteomes" id="UP000616151">
    <property type="component" value="Unassembled WGS sequence"/>
</dbReference>
<dbReference type="EC" id="6.1.1.20" evidence="1"/>
<proteinExistence type="predicted"/>
<gene>
    <name evidence="1" type="ORF">JHL16_32390</name>
</gene>
<sequence length="802" mass="86590">MKFTLSWLKDHLDTEATLDQIVDGLIGVGLEVEAVEDKSKGLAPFTVAYVKEARQHPNADRLRVCDVLTRSGMVQVVCGAPNAKTGMKAIFAPPGAYIPGTKITLEKGVIRGVESNGMLVSERELLLSDEHDGIIELDKTAPIGSSAADALGLSDPMIYIKVTPNRPDALGIHGIARDLAAKGLGTLKPIKIPAIAGKFKSPIGVSLIFDGGDVSPCPLFVGRYIKDVKNGPSPKWLQNRLKAIGLRPISALVDVTNYITFTYGRPLHVFDADKIKGSIHARLAKRGEYLRALDGKTYWLDANMTVIADERRPEALGGIMGGEESGVSDKTVNVFLESAYFDALRTAATGRKLGVQSDARYRFERGVDPAFTQTGAELGTEMILELCGGEPSELVVAGHVPDTQRSYLLRRRRVANLGGVEVSEAQQKEILTALGFEVTEKPDGLLCAVPSWRPDVHGEADLVEEVCRIYGLDNVPFAEMPRLSPIAKPVLSPLQRRMIQARRTLASRGLNEAVTWSFLPEAHARLFNNGQRNRDLVLANPISSELSDMRPSLLANLIAATGRNMARGFQDVALFEVGQAYAGDKPEDETLRAAGTRRGDVVPRNWQGGQRAVDVFTAKADALAVLEAAGAQVQTMQVVAEAPSWYHPGRSGTIQMGPQNKLATFGEIHPRILAEMDVKGPLVAFEVNLSAIPGTKTRTSTRAALKASDLMALKRDFAFVVDEAIEADKIVKAAKGADKQLVSDVVVFDRFAGGTLEAGKASLAIEVTIQPREKTLTEEEIEALSQKIVAQVHKATGGVLRS</sequence>
<comment type="caution">
    <text evidence="1">The sequence shown here is derived from an EMBL/GenBank/DDBJ whole genome shotgun (WGS) entry which is preliminary data.</text>
</comment>
<protein>
    <submittedName>
        <fullName evidence="1">Phenylalanine--tRNA ligase subunit beta</fullName>
        <ecNumber evidence="1">6.1.1.20</ecNumber>
    </submittedName>
</protein>
<evidence type="ECO:0000313" key="1">
    <source>
        <dbReference type="EMBL" id="MBK1871110.1"/>
    </source>
</evidence>
<dbReference type="EMBL" id="JAENHL010000008">
    <property type="protein sequence ID" value="MBK1871110.1"/>
    <property type="molecule type" value="Genomic_DNA"/>
</dbReference>
<accession>A0ACC5RES5</accession>
<keyword evidence="1" id="KW-0436">Ligase</keyword>
<organism evidence="1 2">
    <name type="scientific">Taklimakanibacter albus</name>
    <dbReference type="NCBI Taxonomy" id="2800327"/>
    <lineage>
        <taxon>Bacteria</taxon>
        <taxon>Pseudomonadati</taxon>
        <taxon>Pseudomonadota</taxon>
        <taxon>Alphaproteobacteria</taxon>
        <taxon>Hyphomicrobiales</taxon>
        <taxon>Aestuariivirgaceae</taxon>
        <taxon>Taklimakanibacter</taxon>
    </lineage>
</organism>
<reference evidence="1" key="1">
    <citation type="submission" date="2021-01" db="EMBL/GenBank/DDBJ databases">
        <authorList>
            <person name="Sun Q."/>
        </authorList>
    </citation>
    <scope>NUCLEOTIDE SEQUENCE</scope>
    <source>
        <strain evidence="1">YIM B02566</strain>
    </source>
</reference>
<name>A0ACC5RES5_9HYPH</name>
<evidence type="ECO:0000313" key="2">
    <source>
        <dbReference type="Proteomes" id="UP000616151"/>
    </source>
</evidence>